<dbReference type="STRING" id="556267.HWAG_01396"/>
<dbReference type="GO" id="GO:0015173">
    <property type="term" value="F:aromatic amino acid transmembrane transporter activity"/>
    <property type="evidence" value="ECO:0007669"/>
    <property type="project" value="InterPro"/>
</dbReference>
<keyword evidence="5" id="KW-0997">Cell inner membrane</keyword>
<dbReference type="PANTHER" id="PTHR46997">
    <property type="entry name" value="LOW AFFINITY TRYPTOPHAN PERMEASE-RELATED"/>
    <property type="match status" value="1"/>
</dbReference>
<keyword evidence="9 10" id="KW-0472">Membrane</keyword>
<gene>
    <name evidence="11" type="ORF">BCM31_04300</name>
</gene>
<dbReference type="OrthoDB" id="18749at2"/>
<feature type="transmembrane region" description="Helical" evidence="10">
    <location>
        <begin position="128"/>
        <end position="147"/>
    </location>
</feature>
<dbReference type="GO" id="GO:0003333">
    <property type="term" value="P:amino acid transmembrane transport"/>
    <property type="evidence" value="ECO:0007669"/>
    <property type="project" value="InterPro"/>
</dbReference>
<evidence type="ECO:0000256" key="6">
    <source>
        <dbReference type="ARBA" id="ARBA00022692"/>
    </source>
</evidence>
<reference evidence="11 12" key="1">
    <citation type="submission" date="2016-07" db="EMBL/GenBank/DDBJ databases">
        <title>Detection of Helicobacter winghamensis from caecal content of red fox (Vulpes vulpes).</title>
        <authorList>
            <person name="Zanoni R.G."/>
            <person name="Florio D."/>
            <person name="Caffara M."/>
            <person name="Renzi M."/>
            <person name="Parisi A."/>
            <person name="Pasquali F."/>
            <person name="Manfreda G."/>
        </authorList>
    </citation>
    <scope>NUCLEOTIDE SEQUENCE [LARGE SCALE GENOMIC DNA]</scope>
    <source>
        <strain evidence="11 12">295_13</strain>
    </source>
</reference>
<keyword evidence="12" id="KW-1185">Reference proteome</keyword>
<dbReference type="GO" id="GO:0005886">
    <property type="term" value="C:plasma membrane"/>
    <property type="evidence" value="ECO:0007669"/>
    <property type="project" value="UniProtKB-SubCell"/>
</dbReference>
<evidence type="ECO:0000256" key="3">
    <source>
        <dbReference type="ARBA" id="ARBA00022448"/>
    </source>
</evidence>
<organism evidence="11 12">
    <name type="scientific">Helicobacter winghamensis</name>
    <dbReference type="NCBI Taxonomy" id="157268"/>
    <lineage>
        <taxon>Bacteria</taxon>
        <taxon>Pseudomonadati</taxon>
        <taxon>Campylobacterota</taxon>
        <taxon>Epsilonproteobacteria</taxon>
        <taxon>Campylobacterales</taxon>
        <taxon>Helicobacteraceae</taxon>
        <taxon>Helicobacter</taxon>
    </lineage>
</organism>
<dbReference type="Gene3D" id="1.20.1740.10">
    <property type="entry name" value="Amino acid/polyamine transporter I"/>
    <property type="match status" value="1"/>
</dbReference>
<feature type="transmembrane region" description="Helical" evidence="10">
    <location>
        <begin position="393"/>
        <end position="414"/>
    </location>
</feature>
<evidence type="ECO:0000313" key="11">
    <source>
        <dbReference type="EMBL" id="PKT82436.1"/>
    </source>
</evidence>
<feature type="transmembrane region" description="Helical" evidence="10">
    <location>
        <begin position="87"/>
        <end position="108"/>
    </location>
</feature>
<evidence type="ECO:0000256" key="7">
    <source>
        <dbReference type="ARBA" id="ARBA00022970"/>
    </source>
</evidence>
<keyword evidence="8 10" id="KW-1133">Transmembrane helix</keyword>
<feature type="transmembrane region" description="Helical" evidence="10">
    <location>
        <begin position="154"/>
        <end position="174"/>
    </location>
</feature>
<evidence type="ECO:0000313" key="12">
    <source>
        <dbReference type="Proteomes" id="UP000233350"/>
    </source>
</evidence>
<dbReference type="Pfam" id="PF03222">
    <property type="entry name" value="Trp_Tyr_perm"/>
    <property type="match status" value="1"/>
</dbReference>
<dbReference type="Proteomes" id="UP000233350">
    <property type="component" value="Unassembled WGS sequence"/>
</dbReference>
<keyword evidence="4" id="KW-1003">Cell membrane</keyword>
<feature type="transmembrane region" description="Helical" evidence="10">
    <location>
        <begin position="292"/>
        <end position="312"/>
    </location>
</feature>
<evidence type="ECO:0000256" key="4">
    <source>
        <dbReference type="ARBA" id="ARBA00022475"/>
    </source>
</evidence>
<keyword evidence="6 10" id="KW-0812">Transmembrane</keyword>
<evidence type="ECO:0000256" key="2">
    <source>
        <dbReference type="ARBA" id="ARBA00005452"/>
    </source>
</evidence>
<name>A0A2N3PL47_9HELI</name>
<sequence>MLEKLVFTKQNPSVFGGTMIIAGTAIGAGMLALPTISAGMWLWYSLGLMALTWLLMLLSAQALLEVNLYYAPGSSFHTLVKDNLGKFWNLVNGLSVAFVLYILIYAYVSGGGSMVMHTSMAVFGYEPPKALAGLFFGILLSGCVWWSTYLVDRLSVVLIGGMVLTFIFAMSGMLGEVKLANLLNVNSDDSPYEIFIFVALSTYLTSFCFHASVPSLVKYFGKEPKRINKCLVYGTLITLFAYLVWIVACDGNIARADFKEVIAQGGNVSHLIAAASSNLNGAFLLRMLEAFAFLAVVTSFLGAGLGLFDYIADLCGFDDSRLGRTKTLLVSFAPPILLEMLFPNGFLVAIGWAGLAATIWSVIIPALLLKANRKRLEKLPQEQSAFRVKGGDFTIYILLVFGCVVGVCHILYVLNYLPMYQ</sequence>
<evidence type="ECO:0000256" key="8">
    <source>
        <dbReference type="ARBA" id="ARBA00022989"/>
    </source>
</evidence>
<feature type="transmembrane region" description="Helical" evidence="10">
    <location>
        <begin position="346"/>
        <end position="369"/>
    </location>
</feature>
<feature type="transmembrane region" description="Helical" evidence="10">
    <location>
        <begin position="230"/>
        <end position="248"/>
    </location>
</feature>
<feature type="transmembrane region" description="Helical" evidence="10">
    <location>
        <begin position="42"/>
        <end position="66"/>
    </location>
</feature>
<keyword evidence="3" id="KW-0813">Transport</keyword>
<dbReference type="GeneID" id="97289872"/>
<comment type="caution">
    <text evidence="11">The sequence shown here is derived from an EMBL/GenBank/DDBJ whole genome shotgun (WGS) entry which is preliminary data.</text>
</comment>
<evidence type="ECO:0000256" key="5">
    <source>
        <dbReference type="ARBA" id="ARBA00022519"/>
    </source>
</evidence>
<evidence type="ECO:0000256" key="9">
    <source>
        <dbReference type="ARBA" id="ARBA00023136"/>
    </source>
</evidence>
<protein>
    <submittedName>
        <fullName evidence="11">Tryptophan permease</fullName>
    </submittedName>
</protein>
<evidence type="ECO:0000256" key="1">
    <source>
        <dbReference type="ARBA" id="ARBA00004429"/>
    </source>
</evidence>
<dbReference type="PANTHER" id="PTHR46997:SF1">
    <property type="entry name" value="LOW AFFINITY TRYPTOPHAN PERMEASE-RELATED"/>
    <property type="match status" value="1"/>
</dbReference>
<dbReference type="RefSeq" id="WP_006803092.1">
    <property type="nucleotide sequence ID" value="NZ_CABKOI010000018.1"/>
</dbReference>
<proteinExistence type="inferred from homology"/>
<accession>A0A2N3PL47</accession>
<feature type="transmembrane region" description="Helical" evidence="10">
    <location>
        <begin position="12"/>
        <end position="36"/>
    </location>
</feature>
<dbReference type="EMBL" id="MBPK01000004">
    <property type="protein sequence ID" value="PKT82436.1"/>
    <property type="molecule type" value="Genomic_DNA"/>
</dbReference>
<dbReference type="AlphaFoldDB" id="A0A2N3PL47"/>
<keyword evidence="7" id="KW-0029">Amino-acid transport</keyword>
<evidence type="ECO:0000256" key="10">
    <source>
        <dbReference type="SAM" id="Phobius"/>
    </source>
</evidence>
<dbReference type="InterPro" id="IPR018227">
    <property type="entry name" value="Amino_acid_transport_2"/>
</dbReference>
<feature type="transmembrane region" description="Helical" evidence="10">
    <location>
        <begin position="268"/>
        <end position="285"/>
    </location>
</feature>
<dbReference type="NCBIfam" id="TIGR00837">
    <property type="entry name" value="araaP"/>
    <property type="match status" value="1"/>
</dbReference>
<dbReference type="InterPro" id="IPR013059">
    <property type="entry name" value="Trp_tyr_transpt"/>
</dbReference>
<comment type="subcellular location">
    <subcellularLocation>
        <location evidence="1">Cell inner membrane</location>
        <topology evidence="1">Multi-pass membrane protein</topology>
    </subcellularLocation>
</comment>
<feature type="transmembrane region" description="Helical" evidence="10">
    <location>
        <begin position="194"/>
        <end position="218"/>
    </location>
</feature>
<dbReference type="PRINTS" id="PR00166">
    <property type="entry name" value="AROAAPRMEASE"/>
</dbReference>
<comment type="similarity">
    <text evidence="2">Belongs to the amino acid/polyamine transporter 2 family. Mtr/TnaB/TyrP permease subfamily.</text>
</comment>